<keyword evidence="2" id="KW-0805">Transcription regulation</keyword>
<dbReference type="InterPro" id="IPR013324">
    <property type="entry name" value="RNA_pol_sigma_r3/r4-like"/>
</dbReference>
<protein>
    <recommendedName>
        <fullName evidence="10">RNA polymerase subunit sigma-70</fullName>
    </recommendedName>
</protein>
<feature type="domain" description="RNA polymerase sigma-70 region 2" evidence="6">
    <location>
        <begin position="14"/>
        <end position="76"/>
    </location>
</feature>
<dbReference type="Proteomes" id="UP000188879">
    <property type="component" value="Unassembled WGS sequence"/>
</dbReference>
<dbReference type="Pfam" id="PF04542">
    <property type="entry name" value="Sigma70_r2"/>
    <property type="match status" value="1"/>
</dbReference>
<dbReference type="EMBL" id="MLCO01000116">
    <property type="protein sequence ID" value="ONG53111.1"/>
    <property type="molecule type" value="Genomic_DNA"/>
</dbReference>
<keyword evidence="4" id="KW-0804">Transcription</keyword>
<evidence type="ECO:0000313" key="9">
    <source>
        <dbReference type="Proteomes" id="UP000188879"/>
    </source>
</evidence>
<evidence type="ECO:0000256" key="3">
    <source>
        <dbReference type="ARBA" id="ARBA00023082"/>
    </source>
</evidence>
<accession>A0A1V2H1D1</accession>
<keyword evidence="3" id="KW-0731">Sigma factor</keyword>
<comment type="caution">
    <text evidence="8">The sequence shown here is derived from an EMBL/GenBank/DDBJ whole genome shotgun (WGS) entry which is preliminary data.</text>
</comment>
<evidence type="ECO:0000259" key="6">
    <source>
        <dbReference type="Pfam" id="PF04542"/>
    </source>
</evidence>
<sequence length="175" mass="18994">MRDLVLPRPWLDRLFREEQGRLRRRLGRWLGCQAAAEDVLQDSFLRLIGSQAATQANDPAAYLARAARHAAADRLRGPSGRPAGQAPLPEDLACDAPLPDAVAEQRERVRRFAAALRALPDKQRAMVVAARLDGQSHAAIAARHGTTPAAVEKAVARALQRLSACLDDDDAPASR</sequence>
<dbReference type="Gene3D" id="1.10.10.10">
    <property type="entry name" value="Winged helix-like DNA-binding domain superfamily/Winged helix DNA-binding domain"/>
    <property type="match status" value="1"/>
</dbReference>
<comment type="similarity">
    <text evidence="1">Belongs to the sigma-70 factor family. ECF subfamily.</text>
</comment>
<evidence type="ECO:0000256" key="5">
    <source>
        <dbReference type="SAM" id="MobiDB-lite"/>
    </source>
</evidence>
<dbReference type="PANTHER" id="PTHR43133">
    <property type="entry name" value="RNA POLYMERASE ECF-TYPE SIGMA FACTO"/>
    <property type="match status" value="1"/>
</dbReference>
<dbReference type="InterPro" id="IPR036388">
    <property type="entry name" value="WH-like_DNA-bd_sf"/>
</dbReference>
<dbReference type="Gene3D" id="1.10.1740.10">
    <property type="match status" value="1"/>
</dbReference>
<dbReference type="SUPFAM" id="SSF88946">
    <property type="entry name" value="Sigma2 domain of RNA polymerase sigma factors"/>
    <property type="match status" value="1"/>
</dbReference>
<proteinExistence type="inferred from homology"/>
<dbReference type="GO" id="GO:0003677">
    <property type="term" value="F:DNA binding"/>
    <property type="evidence" value="ECO:0007669"/>
    <property type="project" value="InterPro"/>
</dbReference>
<dbReference type="GO" id="GO:0016987">
    <property type="term" value="F:sigma factor activity"/>
    <property type="evidence" value="ECO:0007669"/>
    <property type="project" value="UniProtKB-KW"/>
</dbReference>
<dbReference type="SUPFAM" id="SSF88659">
    <property type="entry name" value="Sigma3 and sigma4 domains of RNA polymerase sigma factors"/>
    <property type="match status" value="1"/>
</dbReference>
<evidence type="ECO:0000256" key="2">
    <source>
        <dbReference type="ARBA" id="ARBA00023015"/>
    </source>
</evidence>
<dbReference type="InterPro" id="IPR014284">
    <property type="entry name" value="RNA_pol_sigma-70_dom"/>
</dbReference>
<dbReference type="InterPro" id="IPR039425">
    <property type="entry name" value="RNA_pol_sigma-70-like"/>
</dbReference>
<dbReference type="GO" id="GO:0006352">
    <property type="term" value="P:DNA-templated transcription initiation"/>
    <property type="evidence" value="ECO:0007669"/>
    <property type="project" value="InterPro"/>
</dbReference>
<reference evidence="8 9" key="1">
    <citation type="submission" date="2016-10" db="EMBL/GenBank/DDBJ databases">
        <title>Draft Genome sequence of Roseomonas sp. strain M3.</title>
        <authorList>
            <person name="Subhash Y."/>
            <person name="Lee S."/>
        </authorList>
    </citation>
    <scope>NUCLEOTIDE SEQUENCE [LARGE SCALE GENOMIC DNA]</scope>
    <source>
        <strain evidence="8 9">M3</strain>
    </source>
</reference>
<dbReference type="Pfam" id="PF08281">
    <property type="entry name" value="Sigma70_r4_2"/>
    <property type="match status" value="1"/>
</dbReference>
<evidence type="ECO:0000256" key="1">
    <source>
        <dbReference type="ARBA" id="ARBA00010641"/>
    </source>
</evidence>
<gene>
    <name evidence="8" type="ORF">BKE38_13400</name>
</gene>
<evidence type="ECO:0000256" key="4">
    <source>
        <dbReference type="ARBA" id="ARBA00023163"/>
    </source>
</evidence>
<keyword evidence="9" id="KW-1185">Reference proteome</keyword>
<dbReference type="InterPro" id="IPR007627">
    <property type="entry name" value="RNA_pol_sigma70_r2"/>
</dbReference>
<dbReference type="NCBIfam" id="TIGR02937">
    <property type="entry name" value="sigma70-ECF"/>
    <property type="match status" value="1"/>
</dbReference>
<evidence type="ECO:0008006" key="10">
    <source>
        <dbReference type="Google" id="ProtNLM"/>
    </source>
</evidence>
<dbReference type="OrthoDB" id="7268940at2"/>
<evidence type="ECO:0000259" key="7">
    <source>
        <dbReference type="Pfam" id="PF08281"/>
    </source>
</evidence>
<dbReference type="RefSeq" id="WP_076957856.1">
    <property type="nucleotide sequence ID" value="NZ_MLCO01000116.1"/>
</dbReference>
<feature type="domain" description="RNA polymerase sigma factor 70 region 4 type 2" evidence="7">
    <location>
        <begin position="111"/>
        <end position="162"/>
    </location>
</feature>
<dbReference type="PANTHER" id="PTHR43133:SF63">
    <property type="entry name" value="RNA POLYMERASE SIGMA FACTOR FECI-RELATED"/>
    <property type="match status" value="1"/>
</dbReference>
<evidence type="ECO:0000313" key="8">
    <source>
        <dbReference type="EMBL" id="ONG53111.1"/>
    </source>
</evidence>
<organism evidence="8 9">
    <name type="scientific">Teichococcus deserti</name>
    <dbReference type="NCBI Taxonomy" id="1817963"/>
    <lineage>
        <taxon>Bacteria</taxon>
        <taxon>Pseudomonadati</taxon>
        <taxon>Pseudomonadota</taxon>
        <taxon>Alphaproteobacteria</taxon>
        <taxon>Acetobacterales</taxon>
        <taxon>Roseomonadaceae</taxon>
        <taxon>Roseomonas</taxon>
    </lineage>
</organism>
<feature type="region of interest" description="Disordered" evidence="5">
    <location>
        <begin position="73"/>
        <end position="92"/>
    </location>
</feature>
<dbReference type="InterPro" id="IPR013325">
    <property type="entry name" value="RNA_pol_sigma_r2"/>
</dbReference>
<dbReference type="AlphaFoldDB" id="A0A1V2H1D1"/>
<name>A0A1V2H1D1_9PROT</name>
<dbReference type="InterPro" id="IPR013249">
    <property type="entry name" value="RNA_pol_sigma70_r4_t2"/>
</dbReference>